<organism evidence="2 3">
    <name type="scientific">Cystoisospora suis</name>
    <dbReference type="NCBI Taxonomy" id="483139"/>
    <lineage>
        <taxon>Eukaryota</taxon>
        <taxon>Sar</taxon>
        <taxon>Alveolata</taxon>
        <taxon>Apicomplexa</taxon>
        <taxon>Conoidasida</taxon>
        <taxon>Coccidia</taxon>
        <taxon>Eucoccidiorida</taxon>
        <taxon>Eimeriorina</taxon>
        <taxon>Sarcocystidae</taxon>
        <taxon>Cystoisospora</taxon>
    </lineage>
</organism>
<comment type="caution">
    <text evidence="2">The sequence shown here is derived from an EMBL/GenBank/DDBJ whole genome shotgun (WGS) entry which is preliminary data.</text>
</comment>
<feature type="compositionally biased region" description="Polar residues" evidence="1">
    <location>
        <begin position="2398"/>
        <end position="2425"/>
    </location>
</feature>
<feature type="region of interest" description="Disordered" evidence="1">
    <location>
        <begin position="682"/>
        <end position="713"/>
    </location>
</feature>
<dbReference type="RefSeq" id="XP_067924887.1">
    <property type="nucleotide sequence ID" value="XM_068063148.1"/>
</dbReference>
<feature type="region of interest" description="Disordered" evidence="1">
    <location>
        <begin position="1391"/>
        <end position="1513"/>
    </location>
</feature>
<keyword evidence="3" id="KW-1185">Reference proteome</keyword>
<accession>A0A2C6KS55</accession>
<evidence type="ECO:0000313" key="2">
    <source>
        <dbReference type="EMBL" id="PHJ23210.1"/>
    </source>
</evidence>
<feature type="region of interest" description="Disordered" evidence="1">
    <location>
        <begin position="535"/>
        <end position="556"/>
    </location>
</feature>
<feature type="region of interest" description="Disordered" evidence="1">
    <location>
        <begin position="447"/>
        <end position="481"/>
    </location>
</feature>
<feature type="compositionally biased region" description="Basic and acidic residues" evidence="1">
    <location>
        <begin position="343"/>
        <end position="360"/>
    </location>
</feature>
<feature type="region of interest" description="Disordered" evidence="1">
    <location>
        <begin position="849"/>
        <end position="911"/>
    </location>
</feature>
<feature type="compositionally biased region" description="Polar residues" evidence="1">
    <location>
        <begin position="789"/>
        <end position="803"/>
    </location>
</feature>
<feature type="compositionally biased region" description="Polar residues" evidence="1">
    <location>
        <begin position="1331"/>
        <end position="1341"/>
    </location>
</feature>
<feature type="region of interest" description="Disordered" evidence="1">
    <location>
        <begin position="789"/>
        <end position="810"/>
    </location>
</feature>
<reference evidence="2 3" key="1">
    <citation type="journal article" date="2017" name="Int. J. Parasitol.">
        <title>The genome of the protozoan parasite Cystoisospora suis and a reverse vaccinology approach to identify vaccine candidates.</title>
        <authorList>
            <person name="Palmieri N."/>
            <person name="Shrestha A."/>
            <person name="Ruttkowski B."/>
            <person name="Beck T."/>
            <person name="Vogl C."/>
            <person name="Tomley F."/>
            <person name="Blake D.P."/>
            <person name="Joachim A."/>
        </authorList>
    </citation>
    <scope>NUCLEOTIDE SEQUENCE [LARGE SCALE GENOMIC DNA]</scope>
    <source>
        <strain evidence="2 3">Wien I</strain>
    </source>
</reference>
<evidence type="ECO:0000313" key="3">
    <source>
        <dbReference type="Proteomes" id="UP000221165"/>
    </source>
</evidence>
<feature type="compositionally biased region" description="Basic and acidic residues" evidence="1">
    <location>
        <begin position="859"/>
        <end position="874"/>
    </location>
</feature>
<dbReference type="GeneID" id="94426359"/>
<dbReference type="VEuPathDB" id="ToxoDB:CSUI_002950"/>
<sequence>MTPEEARQGRQSPVFCNTAKWLPLSKCLALPLVFGESEGGGHLACPSGGTSGESLVTFSYQQNQSSGQSDLKQESAAEDGGACVKEEEGHVLIKAENLAFSTSLRCALHLPVTLLEYGAEQRVVSEGVVGGAAECLCSFFAPFVRLGVLSEKHGTESGEEDTSVSLRGSGCSDCKEGHEKLALLKEEMGKDCCTLDGERQGQLKGGEKLAFSSIVGEVSVDERVPGSGMNPSQDSKLFGLAWRTVREALKSDNLMPALLSLVLRSAVVRVPEDAAPPRAIDLHCLTPEGNAQATLPSHCCEDVSPNVQGPGNQLRESDGQPGRKKLRSRQVARAPSSQTSGRGDSKKSVSERKLANKEGGEIPASSCRAASSFKERGGQDDWRAQLERRRQWGRLLRQLAALALNNRERFEQAVLTEVMSRTSPCVNRPMSRVRGSRRRDLAVHLFKGSEAPHSQTQSGRSSTNERVSMAEGGTQEMRPGRGEYAREHQALQALEMGIWAHVQISQAYLGDSEGASRVQIICRSLLEAYLRGMRGETAQGRSEQRQLAPTPEEPRHPRCEIEIGQAITTLLSRLPSADEEEGGTQFSSLLSAIERRHRNCWWRLLLLVSAAVSTKVGIAGYLLTPGSNVVFSRCPVSKETPLGLAVSDARCLVEQALCLLYLLLEVAECTAFATRTGWAGLSGTHPSTSSSQPEVDEYYIPRDGNSVPEEEGRRLLGASPCRESTAGKPEAVDVATNPAGLLQSKTCFASGLCAYAWGELTGSLAVQLRLVNRLFSTFSLEEIATAWSGTESSACSPENRSSSGVGGRKDEKHVLTSGVVNGTGQAQLAIEELRELLLKTLVVFTGKSRRDGSVSSGSKAKEPGHEERKDEQARSSEGGRGQEEEQRNPERYRRRTRTGNHRSFEEERKGGCPALQPTWKCNEDRQAAPSEVLCAWDLFKLGRFSEEERERLVREARTLAFVSAAVLCNLSHKTRDILFPEHGNEEARKVGVKSFEQSGLGDAECLFFSCPRLHRGHSGLCATREDDANAHKVAAEEPLVSRGDSSGTARRVGMSDGRRAGCSVCRIERDSWCVHVHLAALRGWMATEFLVEKKGAKSFQRGSDKDITGDRGSDQCITHVFSSEKASGLWLRQLDLLSSFLLSDTLGAGWVLESIVCTPGDRKAVALHDGRACDPPMAGCSGFGCFRADAVALTPHLEDKGTPGPAFLEASSSGVIAIPPRLRPLCVRIRPSLVQTTVRCHKMAWREVAACLRVALIRGGTIVTAEESIEPTPTGSLEKQPFSLRESQRRRSLLERVVQLVRRYCVRKVSSSNKPRFSGGTAIHRRPGPTEQVTLNDASANGGNVEASTALENYACDSKSLVSRSKKERDASPANGLDSAQSADVCTVVQGSDENGAPVDASVESGKGRDDDRSSMCAWGDVDKLGQPKPESGREQESGAGGNGQSSSEVLGENCPTEQRATRIGSRESGCRQGPDEAGESQDEAASRGEDQGSKESRERVNRKQDGKDLVSAKGRGNVKTLVSSLSVTTLDVDRTPVAVEEGLFPLIALVSQPRSPWSGSEERSAVVRLVVDLLSGLLHYIARPHTFRQPQACCCRGFRDARDEKGSVTGSSLSTSKTVGRRLGRVRRQSTSGSESIEATDGRDFPSHIRSSASEGDSAHECVPEAAAQALVRTLHVEDSELSHLSDRDAEADLFFPSVSRAPASGDSVSGLQNQGPEPSTVCQVREGRQQGIEGDAVSTVQFQYRSQLPQFCCSVTGGCPDCITVLSSVFRRARRCVAALMKALELCLSSPLLLFVLLNEFRGFQVVSNVLRLVVFQGGLRALYHAVRQASDESEVARSFGEGGNRGTVDFFSDDTLPGRQGCLIPGHSGAILSVSDPIANPTPSVTSELREALRATLRCIVCLVQVSRKTPLSRHLLAPRPLVWESSVRRQTLSHNEVFGSCECRVYRGERGVPCGSFRCGEGRGRTDSKSVKSEQCEDFGHSVATWSDIALFGPAAEEPENGGPRFCSCCGSAIDGEEEGATVVGDVACRPEDREIESSLKRQESGRGKQDVEEGRGGTMRGLRAALKTPDKLDAGVHESGVVDSSTLVWCIGESCARAAVALLRQPTPTPLSRLLREELLFRFGLNCESQQQVFSNTVQPLCAVPPALASVFNTADQPAVSGKHVEHGSPQLSGSSLGSSCGLPASFSGLPIGTERGCSSSGILVGGSPQVQQALLVGLQHHQALQTMEEQMLRVLEMQQMVKGIAEENEGTDGGPAVLVEVLLHTICSILFESRTGATRLTSLHDMSLLEDPWLISWECNARRSPYHLNCACARPRDELSRGCFHMSREMLQSGSWRGEEVSDFWDADEEDHEHLLVLLLQEILLPPASRVFKIAKGQAKGTAQVHPAEKNVSPSGSTQRSCVATASSESAELAVSQSSSREKGHPSTSCRPPAQPGSSSASCG</sequence>
<feature type="compositionally biased region" description="Polar residues" evidence="1">
    <location>
        <begin position="684"/>
        <end position="693"/>
    </location>
</feature>
<evidence type="ECO:0000256" key="1">
    <source>
        <dbReference type="SAM" id="MobiDB-lite"/>
    </source>
</evidence>
<dbReference type="OrthoDB" id="332601at2759"/>
<dbReference type="Proteomes" id="UP000221165">
    <property type="component" value="Unassembled WGS sequence"/>
</dbReference>
<feature type="compositionally biased region" description="Basic and acidic residues" evidence="1">
    <location>
        <begin position="2039"/>
        <end position="2060"/>
    </location>
</feature>
<feature type="compositionally biased region" description="Basic and acidic residues" evidence="1">
    <location>
        <begin position="880"/>
        <end position="891"/>
    </location>
</feature>
<feature type="compositionally biased region" description="Basic and acidic residues" evidence="1">
    <location>
        <begin position="1421"/>
        <end position="1437"/>
    </location>
</feature>
<feature type="compositionally biased region" description="Polar residues" evidence="1">
    <location>
        <begin position="452"/>
        <end position="466"/>
    </location>
</feature>
<feature type="compositionally biased region" description="Polar residues" evidence="1">
    <location>
        <begin position="2432"/>
        <end position="2450"/>
    </location>
</feature>
<feature type="region of interest" description="Disordered" evidence="1">
    <location>
        <begin position="2385"/>
        <end position="2450"/>
    </location>
</feature>
<feature type="region of interest" description="Disordered" evidence="1">
    <location>
        <begin position="2039"/>
        <end position="2064"/>
    </location>
</feature>
<feature type="compositionally biased region" description="Basic residues" evidence="1">
    <location>
        <begin position="1620"/>
        <end position="1629"/>
    </location>
</feature>
<protein>
    <submittedName>
        <fullName evidence="2">Uncharacterized protein</fullName>
    </submittedName>
</protein>
<feature type="compositionally biased region" description="Polar residues" evidence="1">
    <location>
        <begin position="1609"/>
        <end position="1619"/>
    </location>
</feature>
<name>A0A2C6KS55_9APIC</name>
<feature type="region of interest" description="Disordered" evidence="1">
    <location>
        <begin position="1311"/>
        <end position="1341"/>
    </location>
</feature>
<dbReference type="EMBL" id="MIGC01001238">
    <property type="protein sequence ID" value="PHJ23210.1"/>
    <property type="molecule type" value="Genomic_DNA"/>
</dbReference>
<feature type="compositionally biased region" description="Basic and acidic residues" evidence="1">
    <location>
        <begin position="1485"/>
        <end position="1511"/>
    </location>
</feature>
<gene>
    <name evidence="2" type="ORF">CSUI_002950</name>
</gene>
<feature type="region of interest" description="Disordered" evidence="1">
    <location>
        <begin position="301"/>
        <end position="380"/>
    </location>
</feature>
<proteinExistence type="predicted"/>
<feature type="non-terminal residue" evidence="2">
    <location>
        <position position="2450"/>
    </location>
</feature>
<feature type="region of interest" description="Disordered" evidence="1">
    <location>
        <begin position="1605"/>
        <end position="1661"/>
    </location>
</feature>